<name>A0A7X6R764_9NOCA</name>
<keyword evidence="3" id="KW-1185">Reference proteome</keyword>
<sequence length="112" mass="12442">MDSGRAVGKLERDELAERWRTLQAENAPLRVVTDAGLSSVPGDYFDQSLLEHIPATPTPMARVIADTMGAQRFPVADYILHLRLMDMIDDGRITAEGDPEVMGECRISSTRR</sequence>
<proteinExistence type="predicted"/>
<protein>
    <recommendedName>
        <fullName evidence="1">DUF3658 domain-containing protein</fullName>
    </recommendedName>
</protein>
<dbReference type="InterPro" id="IPR022123">
    <property type="entry name" value="DUF3658"/>
</dbReference>
<comment type="caution">
    <text evidence="2">The sequence shown here is derived from an EMBL/GenBank/DDBJ whole genome shotgun (WGS) entry which is preliminary data.</text>
</comment>
<dbReference type="Pfam" id="PF12395">
    <property type="entry name" value="DUF3658"/>
    <property type="match status" value="1"/>
</dbReference>
<dbReference type="Proteomes" id="UP000540698">
    <property type="component" value="Unassembled WGS sequence"/>
</dbReference>
<evidence type="ECO:0000313" key="3">
    <source>
        <dbReference type="Proteomes" id="UP000540698"/>
    </source>
</evidence>
<accession>A0A7X6R764</accession>
<reference evidence="2 3" key="1">
    <citation type="submission" date="2020-04" db="EMBL/GenBank/DDBJ databases">
        <title>MicrobeNet Type strains.</title>
        <authorList>
            <person name="Nicholson A.C."/>
        </authorList>
    </citation>
    <scope>NUCLEOTIDE SEQUENCE [LARGE SCALE GENOMIC DNA]</scope>
    <source>
        <strain evidence="2 3">DSM 44956</strain>
    </source>
</reference>
<dbReference type="RefSeq" id="WP_168434282.1">
    <property type="nucleotide sequence ID" value="NZ_JAAXOS010000031.1"/>
</dbReference>
<organism evidence="2 3">
    <name type="scientific">Nocardia gamkensis</name>
    <dbReference type="NCBI Taxonomy" id="352869"/>
    <lineage>
        <taxon>Bacteria</taxon>
        <taxon>Bacillati</taxon>
        <taxon>Actinomycetota</taxon>
        <taxon>Actinomycetes</taxon>
        <taxon>Mycobacteriales</taxon>
        <taxon>Nocardiaceae</taxon>
        <taxon>Nocardia</taxon>
    </lineage>
</organism>
<gene>
    <name evidence="2" type="ORF">HGB38_34990</name>
</gene>
<evidence type="ECO:0000313" key="2">
    <source>
        <dbReference type="EMBL" id="NKY31360.1"/>
    </source>
</evidence>
<dbReference type="AlphaFoldDB" id="A0A7X6R764"/>
<evidence type="ECO:0000259" key="1">
    <source>
        <dbReference type="Pfam" id="PF12395"/>
    </source>
</evidence>
<dbReference type="EMBL" id="JAAXOS010000031">
    <property type="protein sequence ID" value="NKY31360.1"/>
    <property type="molecule type" value="Genomic_DNA"/>
</dbReference>
<feature type="domain" description="DUF3658" evidence="1">
    <location>
        <begin position="3"/>
        <end position="105"/>
    </location>
</feature>